<evidence type="ECO:0000256" key="1">
    <source>
        <dbReference type="SAM" id="Phobius"/>
    </source>
</evidence>
<dbReference type="RefSeq" id="WP_136529391.1">
    <property type="nucleotide sequence ID" value="NZ_STGX01000005.1"/>
</dbReference>
<dbReference type="Proteomes" id="UP000305792">
    <property type="component" value="Unassembled WGS sequence"/>
</dbReference>
<accession>A0A4S8PGJ1</accession>
<keyword evidence="1" id="KW-1133">Transmembrane helix</keyword>
<comment type="caution">
    <text evidence="2">The sequence shown here is derived from an EMBL/GenBank/DDBJ whole genome shotgun (WGS) entry which is preliminary data.</text>
</comment>
<sequence length="191" mass="21155">MITTETMKIPFAITTVLGGVGVEVMLMPAEREVPEDWDDVRFTTARHTDGSPCASLCKCVVTEDRTMIRRGETVVIGEWTWFAGDASVLTGYRRTGPSETEAALEVRLEDLADDFAGEKILHDLTREDLERAVADAKRAGAERNTAQRTVTWWVEINMVLTDTLRLLFAAAVAGWAVTVVLGVTLVWWLIA</sequence>
<keyword evidence="3" id="KW-1185">Reference proteome</keyword>
<keyword evidence="1" id="KW-0812">Transmembrane</keyword>
<evidence type="ECO:0000313" key="3">
    <source>
        <dbReference type="Proteomes" id="UP000305792"/>
    </source>
</evidence>
<organism evidence="2 3">
    <name type="scientific">Glycomyces paridis</name>
    <dbReference type="NCBI Taxonomy" id="2126555"/>
    <lineage>
        <taxon>Bacteria</taxon>
        <taxon>Bacillati</taxon>
        <taxon>Actinomycetota</taxon>
        <taxon>Actinomycetes</taxon>
        <taxon>Glycomycetales</taxon>
        <taxon>Glycomycetaceae</taxon>
        <taxon>Glycomyces</taxon>
    </lineage>
</organism>
<evidence type="ECO:0000313" key="2">
    <source>
        <dbReference type="EMBL" id="THV29648.1"/>
    </source>
</evidence>
<dbReference type="AlphaFoldDB" id="A0A4S8PGJ1"/>
<gene>
    <name evidence="2" type="ORF">E9998_09195</name>
</gene>
<reference evidence="2 3" key="1">
    <citation type="journal article" date="2018" name="Int. J. Syst. Evol. Microbiol.">
        <title>Glycomyces paridis sp. nov., isolated from the medicinal plant Paris polyphylla.</title>
        <authorList>
            <person name="Fang X.M."/>
            <person name="Bai J.L."/>
            <person name="Su J."/>
            <person name="Zhao L.L."/>
            <person name="Liu H.Y."/>
            <person name="Ma B.P."/>
            <person name="Zhang Y.Q."/>
            <person name="Yu L.Y."/>
        </authorList>
    </citation>
    <scope>NUCLEOTIDE SEQUENCE [LARGE SCALE GENOMIC DNA]</scope>
    <source>
        <strain evidence="2 3">CPCC 204357</strain>
    </source>
</reference>
<proteinExistence type="predicted"/>
<dbReference type="EMBL" id="STGX01000005">
    <property type="protein sequence ID" value="THV29648.1"/>
    <property type="molecule type" value="Genomic_DNA"/>
</dbReference>
<name>A0A4S8PGJ1_9ACTN</name>
<feature type="transmembrane region" description="Helical" evidence="1">
    <location>
        <begin position="166"/>
        <end position="190"/>
    </location>
</feature>
<protein>
    <submittedName>
        <fullName evidence="2">Uncharacterized protein</fullName>
    </submittedName>
</protein>
<dbReference type="OrthoDB" id="10001239at2"/>
<keyword evidence="1" id="KW-0472">Membrane</keyword>